<evidence type="ECO:0000259" key="6">
    <source>
        <dbReference type="Pfam" id="PF05193"/>
    </source>
</evidence>
<dbReference type="Gene3D" id="3.30.830.10">
    <property type="entry name" value="Metalloenzyme, LuxS/M16 peptidase-like"/>
    <property type="match status" value="4"/>
</dbReference>
<dbReference type="GO" id="GO:0006508">
    <property type="term" value="P:proteolysis"/>
    <property type="evidence" value="ECO:0007669"/>
    <property type="project" value="InterPro"/>
</dbReference>
<dbReference type="EMBL" id="AEEC02000022">
    <property type="protein sequence ID" value="EOA03825.1"/>
    <property type="molecule type" value="Genomic_DNA"/>
</dbReference>
<dbReference type="InterPro" id="IPR050361">
    <property type="entry name" value="MPP/UQCRC_Complex"/>
</dbReference>
<dbReference type="GO" id="GO:0004222">
    <property type="term" value="F:metalloendopeptidase activity"/>
    <property type="evidence" value="ECO:0007669"/>
    <property type="project" value="InterPro"/>
</dbReference>
<comment type="cofactor">
    <cofactor evidence="1">
        <name>Zn(2+)</name>
        <dbReference type="ChEBI" id="CHEBI:29105"/>
    </cofactor>
</comment>
<organism evidence="7 8">
    <name type="scientific">Herbaspirillum frisingense GSF30</name>
    <dbReference type="NCBI Taxonomy" id="864073"/>
    <lineage>
        <taxon>Bacteria</taxon>
        <taxon>Pseudomonadati</taxon>
        <taxon>Pseudomonadota</taxon>
        <taxon>Betaproteobacteria</taxon>
        <taxon>Burkholderiales</taxon>
        <taxon>Oxalobacteraceae</taxon>
        <taxon>Herbaspirillum</taxon>
    </lineage>
</organism>
<name>A0AAI9ID02_9BURK</name>
<dbReference type="Pfam" id="PF00675">
    <property type="entry name" value="Peptidase_M16"/>
    <property type="match status" value="1"/>
</dbReference>
<keyword evidence="4" id="KW-0732">Signal</keyword>
<evidence type="ECO:0000256" key="3">
    <source>
        <dbReference type="RuleBase" id="RU004447"/>
    </source>
</evidence>
<comment type="similarity">
    <text evidence="2 3">Belongs to the peptidase M16 family.</text>
</comment>
<evidence type="ECO:0000256" key="1">
    <source>
        <dbReference type="ARBA" id="ARBA00001947"/>
    </source>
</evidence>
<dbReference type="PANTHER" id="PTHR11851">
    <property type="entry name" value="METALLOPROTEASE"/>
    <property type="match status" value="1"/>
</dbReference>
<evidence type="ECO:0000313" key="8">
    <source>
        <dbReference type="Proteomes" id="UP000006772"/>
    </source>
</evidence>
<feature type="domain" description="Peptidase M16 C-terminal" evidence="6">
    <location>
        <begin position="676"/>
        <end position="854"/>
    </location>
</feature>
<sequence>MSLRHLRLALLALSLGLALAAPASYAATAAATPASATTAATGASLALPPGVTAGPSAEGISEYRFANGFKLLLLPDDSKPTVTVNITYLVGSRHENYGETGMAHLLEHLMFKGSPRYPAIPQEFSKRGMNFNGTTWLDRTNYYETFQAGQDNLQWAIAMEADRMVNSRIARKDLDSEMTVVRNEFEAGETSPSRVMLKRMQSVAYDWHSYGRNTIGARSDIENVRIDNLQAFYRTYYQPDNAVLLIAGKFAPAEVLQWVNQTFGRLPRPKRKLPEFWTVEPTQDGERQFAIRRRGDLQLVALGYKMPSALHPDATALSFASDILADTPNGRLHKSLVETGLATAVYSMQLSGFAPGLQMIVAQLKAGADIEPVKQAMIAAVESFSTTPPTAEEVARLHRESGNNFETLQNNPQQMAVAMSNAIARGDWRLVFIDRDLEQRLGSADIAAAAARYFRRDNRTVGLYLPEDHPQRSEVPAAPSVEALLAQYQPRPAIASGEAFDPAPGNIEQRTTRIAPEQPPHASLNLALLPKKSRGQTVSVSMNLEFGDAQGLFGQRAVAQLTAAMLLRGTEKLDRRQLADEFTRLKINGNVYRFQTTRDNLVPALALAGEVLRHPRMDPAEFTQLKNETLAALEATRKEPDARAAEALQLHFDHYPSGDWRAAQTLEQRIAAVQAVTLEQVKAFHQRFYGASHGELAIVGDFDVQATRAAIDQAFAGWASPAPYARVLHTWADIPAKRIVIDTPDKENGVYLARQNIRLRDDDPDYPALAVANYLLGGSSLKSRLADRIRQQDGLSYGINSGLQVGAISDAGYFSVRAIAAPQNLDKVDAAVREEIIRLIKDGFTDEELLRAKSGILQQRNQQRAGDGGIATSWTALMNLDRSFLWQQQLDLKLADLTLAQLNAAVRKYLDPARMTVVIARDEVKAKAAQP</sequence>
<dbReference type="InterPro" id="IPR011765">
    <property type="entry name" value="Pept_M16_N"/>
</dbReference>
<protein>
    <submittedName>
        <fullName evidence="7">Zn-dependent peptidase</fullName>
    </submittedName>
</protein>
<feature type="domain" description="Peptidase M16 C-terminal" evidence="6">
    <location>
        <begin position="225"/>
        <end position="397"/>
    </location>
</feature>
<feature type="domain" description="Peptidase M16 N-terminal" evidence="5">
    <location>
        <begin position="75"/>
        <end position="216"/>
    </location>
</feature>
<dbReference type="PROSITE" id="PS00143">
    <property type="entry name" value="INSULINASE"/>
    <property type="match status" value="1"/>
</dbReference>
<dbReference type="Pfam" id="PF05193">
    <property type="entry name" value="Peptidase_M16_C"/>
    <property type="match status" value="2"/>
</dbReference>
<reference evidence="7 8" key="1">
    <citation type="journal article" date="2013" name="Front. Microbiol.">
        <title>The genome of the endophytic bacterium H. frisingense GSF30(T) identifies diverse strategies in the Herbaspirillum genus to interact with plants.</title>
        <authorList>
            <person name="Straub D."/>
            <person name="Rothballer M."/>
            <person name="Hartmann A."/>
            <person name="Ludewig U."/>
        </authorList>
    </citation>
    <scope>NUCLEOTIDE SEQUENCE [LARGE SCALE GENOMIC DNA]</scope>
    <source>
        <strain evidence="7 8">GSF30</strain>
    </source>
</reference>
<dbReference type="Proteomes" id="UP000006772">
    <property type="component" value="Unassembled WGS sequence"/>
</dbReference>
<feature type="signal peptide" evidence="4">
    <location>
        <begin position="1"/>
        <end position="20"/>
    </location>
</feature>
<dbReference type="InterPro" id="IPR007863">
    <property type="entry name" value="Peptidase_M16_C"/>
</dbReference>
<comment type="caution">
    <text evidence="7">The sequence shown here is derived from an EMBL/GenBank/DDBJ whole genome shotgun (WGS) entry which is preliminary data.</text>
</comment>
<evidence type="ECO:0000256" key="4">
    <source>
        <dbReference type="SAM" id="SignalP"/>
    </source>
</evidence>
<evidence type="ECO:0000313" key="7">
    <source>
        <dbReference type="EMBL" id="EOA03825.1"/>
    </source>
</evidence>
<gene>
    <name evidence="7" type="ORF">HFRIS_015746</name>
</gene>
<dbReference type="AlphaFoldDB" id="A0AAI9ID02"/>
<dbReference type="PANTHER" id="PTHR11851:SF49">
    <property type="entry name" value="MITOCHONDRIAL-PROCESSING PEPTIDASE SUBUNIT ALPHA"/>
    <property type="match status" value="1"/>
</dbReference>
<feature type="chain" id="PRO_5042514034" evidence="4">
    <location>
        <begin position="21"/>
        <end position="931"/>
    </location>
</feature>
<dbReference type="GO" id="GO:0046872">
    <property type="term" value="F:metal ion binding"/>
    <property type="evidence" value="ECO:0007669"/>
    <property type="project" value="InterPro"/>
</dbReference>
<proteinExistence type="inferred from homology"/>
<evidence type="ECO:0000256" key="2">
    <source>
        <dbReference type="ARBA" id="ARBA00007261"/>
    </source>
</evidence>
<dbReference type="SUPFAM" id="SSF63411">
    <property type="entry name" value="LuxS/MPP-like metallohydrolase"/>
    <property type="match status" value="4"/>
</dbReference>
<accession>A0AAI9ID02</accession>
<dbReference type="InterPro" id="IPR011249">
    <property type="entry name" value="Metalloenz_LuxS/M16"/>
</dbReference>
<dbReference type="InterPro" id="IPR001431">
    <property type="entry name" value="Pept_M16_Zn_BS"/>
</dbReference>
<evidence type="ECO:0000259" key="5">
    <source>
        <dbReference type="Pfam" id="PF00675"/>
    </source>
</evidence>
<dbReference type="RefSeq" id="WP_006464384.1">
    <property type="nucleotide sequence ID" value="NZ_AEEC02000022.1"/>
</dbReference>